<evidence type="ECO:0000313" key="2">
    <source>
        <dbReference type="Proteomes" id="UP000623129"/>
    </source>
</evidence>
<name>A0A833S192_9POAL</name>
<proteinExistence type="predicted"/>
<keyword evidence="1" id="KW-0808">Transferase</keyword>
<gene>
    <name evidence="1" type="ORF">FCM35_KLT00267</name>
</gene>
<dbReference type="Proteomes" id="UP000623129">
    <property type="component" value="Unassembled WGS sequence"/>
</dbReference>
<organism evidence="1 2">
    <name type="scientific">Carex littledalei</name>
    <dbReference type="NCBI Taxonomy" id="544730"/>
    <lineage>
        <taxon>Eukaryota</taxon>
        <taxon>Viridiplantae</taxon>
        <taxon>Streptophyta</taxon>
        <taxon>Embryophyta</taxon>
        <taxon>Tracheophyta</taxon>
        <taxon>Spermatophyta</taxon>
        <taxon>Magnoliopsida</taxon>
        <taxon>Liliopsida</taxon>
        <taxon>Poales</taxon>
        <taxon>Cyperaceae</taxon>
        <taxon>Cyperoideae</taxon>
        <taxon>Cariceae</taxon>
        <taxon>Carex</taxon>
        <taxon>Carex subgen. Euthyceras</taxon>
    </lineage>
</organism>
<reference evidence="1" key="1">
    <citation type="submission" date="2020-01" db="EMBL/GenBank/DDBJ databases">
        <title>Genome sequence of Kobresia littledalei, the first chromosome-level genome in the family Cyperaceae.</title>
        <authorList>
            <person name="Qu G."/>
        </authorList>
    </citation>
    <scope>NUCLEOTIDE SEQUENCE</scope>
    <source>
        <strain evidence="1">C.B.Clarke</strain>
        <tissue evidence="1">Leaf</tissue>
    </source>
</reference>
<keyword evidence="2" id="KW-1185">Reference proteome</keyword>
<evidence type="ECO:0000313" key="1">
    <source>
        <dbReference type="EMBL" id="KAF3341629.1"/>
    </source>
</evidence>
<sequence length="131" mass="13933">MAHHNIQSNSSVSGMMIPTPGISHNLTGTMRMSSSMESNQGINPTSGSAGAMSNGYQLSHGNMSINQPGNTSMSGSIGVRRQVMPQMIPTPGFNSTSTAQTLVCFRFCSPRSNNNTTLSVDKWDLACSQFL</sequence>
<protein>
    <submittedName>
        <fullName evidence="1">Histone acetyltransferase HAC1-like isoform X2</fullName>
    </submittedName>
</protein>
<dbReference type="GO" id="GO:0016740">
    <property type="term" value="F:transferase activity"/>
    <property type="evidence" value="ECO:0007669"/>
    <property type="project" value="UniProtKB-KW"/>
</dbReference>
<comment type="caution">
    <text evidence="1">The sequence shown here is derived from an EMBL/GenBank/DDBJ whole genome shotgun (WGS) entry which is preliminary data.</text>
</comment>
<dbReference type="AlphaFoldDB" id="A0A833S192"/>
<accession>A0A833S192</accession>
<dbReference type="EMBL" id="SWLB01000001">
    <property type="protein sequence ID" value="KAF3341629.1"/>
    <property type="molecule type" value="Genomic_DNA"/>
</dbReference>